<reference evidence="3 4" key="1">
    <citation type="submission" date="2024-05" db="EMBL/GenBank/DDBJ databases">
        <authorList>
            <person name="Duchaud E."/>
        </authorList>
    </citation>
    <scope>NUCLEOTIDE SEQUENCE [LARGE SCALE GENOMIC DNA]</scope>
    <source>
        <strain evidence="3">Ena-SAMPLE-TAB-13-05-2024-13:56:06:370-140302</strain>
    </source>
</reference>
<protein>
    <submittedName>
        <fullName evidence="3">Pept_C1 domain-containing protein</fullName>
    </submittedName>
</protein>
<dbReference type="Proteomes" id="UP001497416">
    <property type="component" value="Unassembled WGS sequence"/>
</dbReference>
<feature type="domain" description="Peptidase C1A papain C-terminal" evidence="2">
    <location>
        <begin position="88"/>
        <end position="297"/>
    </location>
</feature>
<evidence type="ECO:0000313" key="4">
    <source>
        <dbReference type="Proteomes" id="UP001497416"/>
    </source>
</evidence>
<gene>
    <name evidence="3" type="ORF">T190607A01A_10538</name>
</gene>
<dbReference type="EMBL" id="CAXIXY010000003">
    <property type="protein sequence ID" value="CAL2077485.1"/>
    <property type="molecule type" value="Genomic_DNA"/>
</dbReference>
<organism evidence="3 4">
    <name type="scientific">Tenacibaculum platacis</name>
    <dbReference type="NCBI Taxonomy" id="3137852"/>
    <lineage>
        <taxon>Bacteria</taxon>
        <taxon>Pseudomonadati</taxon>
        <taxon>Bacteroidota</taxon>
        <taxon>Flavobacteriia</taxon>
        <taxon>Flavobacteriales</taxon>
        <taxon>Flavobacteriaceae</taxon>
        <taxon>Tenacibaculum</taxon>
    </lineage>
</organism>
<dbReference type="CDD" id="cd02619">
    <property type="entry name" value="Peptidase_C1"/>
    <property type="match status" value="1"/>
</dbReference>
<dbReference type="Gene3D" id="3.90.70.10">
    <property type="entry name" value="Cysteine proteinases"/>
    <property type="match status" value="1"/>
</dbReference>
<sequence length="332" mass="38103">MKNKFYHILTLLLFFNYSCEYYIEQPEPDTTTIIVPDIITIDPSPDDPQETGINCDSHLRTNTSLFSNIIENLQVSDNLAPKIDLSKNMPPVRSQGIQGSCVAWALGYYLKSYQEKVQYGYEYETFEDVMSPAFIYNQAKASVDCSSGSNILTSLLLLQEVGVSSWKDFPYSEIECDRIPDDELIEKAKNNKIGEFDEIPLNLEHQNPNHTLINVMKTLLQEENPIIMSLDIKNINFKITEENLNQERFHIATNYNFTKESCGHAVLIVGYDDEIEAFKFVNSWGSDWKNDGYAWIHYSFFLQSSNPDYEQGVTSLHIAYDEEIPETVSTEN</sequence>
<accession>A0ABM9NST8</accession>
<proteinExistence type="inferred from homology"/>
<name>A0ABM9NST8_9FLAO</name>
<dbReference type="InterPro" id="IPR000668">
    <property type="entry name" value="Peptidase_C1A_C"/>
</dbReference>
<evidence type="ECO:0000259" key="2">
    <source>
        <dbReference type="Pfam" id="PF00112"/>
    </source>
</evidence>
<evidence type="ECO:0000256" key="1">
    <source>
        <dbReference type="ARBA" id="ARBA00008455"/>
    </source>
</evidence>
<dbReference type="InterPro" id="IPR013128">
    <property type="entry name" value="Peptidase_C1A"/>
</dbReference>
<comment type="caution">
    <text evidence="3">The sequence shown here is derived from an EMBL/GenBank/DDBJ whole genome shotgun (WGS) entry which is preliminary data.</text>
</comment>
<comment type="similarity">
    <text evidence="1">Belongs to the peptidase C1 family.</text>
</comment>
<dbReference type="InterPro" id="IPR038765">
    <property type="entry name" value="Papain-like_cys_pep_sf"/>
</dbReference>
<evidence type="ECO:0000313" key="3">
    <source>
        <dbReference type="EMBL" id="CAL2077485.1"/>
    </source>
</evidence>
<dbReference type="SUPFAM" id="SSF54001">
    <property type="entry name" value="Cysteine proteinases"/>
    <property type="match status" value="1"/>
</dbReference>
<dbReference type="RefSeq" id="WP_348710145.1">
    <property type="nucleotide sequence ID" value="NZ_CAXIXY010000003.1"/>
</dbReference>
<keyword evidence="4" id="KW-1185">Reference proteome</keyword>
<dbReference type="PANTHER" id="PTHR12411">
    <property type="entry name" value="CYSTEINE PROTEASE FAMILY C1-RELATED"/>
    <property type="match status" value="1"/>
</dbReference>
<dbReference type="Pfam" id="PF00112">
    <property type="entry name" value="Peptidase_C1"/>
    <property type="match status" value="1"/>
</dbReference>